<feature type="non-terminal residue" evidence="2">
    <location>
        <position position="1"/>
    </location>
</feature>
<name>A0A381ZKI8_9ZZZZ</name>
<dbReference type="EMBL" id="UINC01021553">
    <property type="protein sequence ID" value="SVA89342.1"/>
    <property type="molecule type" value="Genomic_DNA"/>
</dbReference>
<dbReference type="Pfam" id="PF13360">
    <property type="entry name" value="PQQ_2"/>
    <property type="match status" value="1"/>
</dbReference>
<dbReference type="PANTHER" id="PTHR34512">
    <property type="entry name" value="CELL SURFACE PROTEIN"/>
    <property type="match status" value="1"/>
</dbReference>
<evidence type="ECO:0000259" key="1">
    <source>
        <dbReference type="Pfam" id="PF13360"/>
    </source>
</evidence>
<dbReference type="Gene3D" id="3.40.50.150">
    <property type="entry name" value="Vaccinia Virus protein VP39"/>
    <property type="match status" value="1"/>
</dbReference>
<proteinExistence type="predicted"/>
<dbReference type="InterPro" id="IPR011047">
    <property type="entry name" value="Quinoprotein_ADH-like_sf"/>
</dbReference>
<feature type="domain" description="Pyrrolo-quinoline quinone repeat" evidence="1">
    <location>
        <begin position="507"/>
        <end position="611"/>
    </location>
</feature>
<dbReference type="InterPro" id="IPR015943">
    <property type="entry name" value="WD40/YVTN_repeat-like_dom_sf"/>
</dbReference>
<gene>
    <name evidence="2" type="ORF">METZ01_LOCUS142196</name>
</gene>
<dbReference type="PANTHER" id="PTHR34512:SF30">
    <property type="entry name" value="OUTER MEMBRANE PROTEIN ASSEMBLY FACTOR BAMB"/>
    <property type="match status" value="1"/>
</dbReference>
<sequence length="694" mass="77465">WKQPVKDAKSIILAGNTLFVGREHEVLAIHASTGSIDWNMSVDGVVHGIVAANGFLLATTDKGRIYCFSEQGIPRQVAESSVSTKQRAGGGQIDYFDQDFSRQLLGQLDQRTGYALVHGVGDAQLASQILRDTNFNLVCMEEDSLIAAKTRDRFNEKGLYGKRIVVHKKMGNRLPYPDFMFNFICVDIGALKGKELLLSEYYRLLRPFGTLVIGGTKGASDSLALAHKPLADLVASSRDIDRKFHSLKDQQWQVIKRDKLPGSGEWSHQYADPGNTACSEDMRISGDLRLQWYGKPGPYRMFDRHSYTTAPVYSSGRLFTLGEKILYANDAYNGRLLWEKELPSLEPRVNLPRDCGYMVTDRDHVYLAIENNCIKVNARSGKTETEFNCPKIDDDHDYNWGYVATTDGLLFGSSVRSGNFYTEGRGPWYDDSGFNNAQDSHKVLSDCLFAVDLAGNSQAWKYNGVIINSTIAIGGDQIYFVENRNPKVLQDKSRRLSGGKEWMALHLVALDVKTGKRVWDKDMQFEQRTPVFFSTYKDGTLIVLRSSPKSFDLRAIDAKSGKPLWNRDHGWENNHHGAHRRHPVIIGDVVYQQPLAYDLKTGKEKWSTSKVGVGGNCGTLSASSSMLFSRLSNYPGFIDLGKGMNKENLVEITRPGCWINIIPVGGMVLVPEAGSGCSCEYSIHASMGFLPRKN</sequence>
<dbReference type="SMART" id="SM00564">
    <property type="entry name" value="PQQ"/>
    <property type="match status" value="4"/>
</dbReference>
<dbReference type="SUPFAM" id="SSF50998">
    <property type="entry name" value="Quinoprotein alcohol dehydrogenase-like"/>
    <property type="match status" value="2"/>
</dbReference>
<evidence type="ECO:0000313" key="2">
    <source>
        <dbReference type="EMBL" id="SVA89342.1"/>
    </source>
</evidence>
<dbReference type="AlphaFoldDB" id="A0A381ZKI8"/>
<dbReference type="SUPFAM" id="SSF53335">
    <property type="entry name" value="S-adenosyl-L-methionine-dependent methyltransferases"/>
    <property type="match status" value="1"/>
</dbReference>
<organism evidence="2">
    <name type="scientific">marine metagenome</name>
    <dbReference type="NCBI Taxonomy" id="408172"/>
    <lineage>
        <taxon>unclassified sequences</taxon>
        <taxon>metagenomes</taxon>
        <taxon>ecological metagenomes</taxon>
    </lineage>
</organism>
<dbReference type="InterPro" id="IPR018391">
    <property type="entry name" value="PQQ_b-propeller_rpt"/>
</dbReference>
<dbReference type="Gene3D" id="2.130.10.10">
    <property type="entry name" value="YVTN repeat-like/Quinoprotein amine dehydrogenase"/>
    <property type="match status" value="1"/>
</dbReference>
<protein>
    <recommendedName>
        <fullName evidence="1">Pyrrolo-quinoline quinone repeat domain-containing protein</fullName>
    </recommendedName>
</protein>
<dbReference type="InterPro" id="IPR029063">
    <property type="entry name" value="SAM-dependent_MTases_sf"/>
</dbReference>
<reference evidence="2" key="1">
    <citation type="submission" date="2018-05" db="EMBL/GenBank/DDBJ databases">
        <authorList>
            <person name="Lanie J.A."/>
            <person name="Ng W.-L."/>
            <person name="Kazmierczak K.M."/>
            <person name="Andrzejewski T.M."/>
            <person name="Davidsen T.M."/>
            <person name="Wayne K.J."/>
            <person name="Tettelin H."/>
            <person name="Glass J.I."/>
            <person name="Rusch D."/>
            <person name="Podicherti R."/>
            <person name="Tsui H.-C.T."/>
            <person name="Winkler M.E."/>
        </authorList>
    </citation>
    <scope>NUCLEOTIDE SEQUENCE</scope>
</reference>
<accession>A0A381ZKI8</accession>
<dbReference type="Gene3D" id="2.40.128.630">
    <property type="match status" value="1"/>
</dbReference>
<dbReference type="InterPro" id="IPR002372">
    <property type="entry name" value="PQQ_rpt_dom"/>
</dbReference>